<protein>
    <submittedName>
        <fullName evidence="1">Uncharacterized protein</fullName>
    </submittedName>
</protein>
<sequence>MSTVWKSTLLAFGLLLGVSVMVNIIGGVCCFLKWLDSDHHLTVSGDIDQRGLVSNDQERDRERCKTVHITVNTSLL</sequence>
<comment type="caution">
    <text evidence="1">The sequence shown here is derived from an EMBL/GenBank/DDBJ whole genome shotgun (WGS) entry which is preliminary data.</text>
</comment>
<proteinExistence type="predicted"/>
<dbReference type="AlphaFoldDB" id="A0A9D3Y485"/>
<dbReference type="Proteomes" id="UP000828390">
    <property type="component" value="Unassembled WGS sequence"/>
</dbReference>
<accession>A0A9D3Y485</accession>
<dbReference type="EMBL" id="JAIWYP010000019">
    <property type="protein sequence ID" value="KAH3692773.1"/>
    <property type="molecule type" value="Genomic_DNA"/>
</dbReference>
<gene>
    <name evidence="1" type="ORF">DPMN_194525</name>
</gene>
<evidence type="ECO:0000313" key="2">
    <source>
        <dbReference type="Proteomes" id="UP000828390"/>
    </source>
</evidence>
<organism evidence="1 2">
    <name type="scientific">Dreissena polymorpha</name>
    <name type="common">Zebra mussel</name>
    <name type="synonym">Mytilus polymorpha</name>
    <dbReference type="NCBI Taxonomy" id="45954"/>
    <lineage>
        <taxon>Eukaryota</taxon>
        <taxon>Metazoa</taxon>
        <taxon>Spiralia</taxon>
        <taxon>Lophotrochozoa</taxon>
        <taxon>Mollusca</taxon>
        <taxon>Bivalvia</taxon>
        <taxon>Autobranchia</taxon>
        <taxon>Heteroconchia</taxon>
        <taxon>Euheterodonta</taxon>
        <taxon>Imparidentia</taxon>
        <taxon>Neoheterodontei</taxon>
        <taxon>Myida</taxon>
        <taxon>Dreissenoidea</taxon>
        <taxon>Dreissenidae</taxon>
        <taxon>Dreissena</taxon>
    </lineage>
</organism>
<keyword evidence="2" id="KW-1185">Reference proteome</keyword>
<reference evidence="1" key="1">
    <citation type="journal article" date="2019" name="bioRxiv">
        <title>The Genome of the Zebra Mussel, Dreissena polymorpha: A Resource for Invasive Species Research.</title>
        <authorList>
            <person name="McCartney M.A."/>
            <person name="Auch B."/>
            <person name="Kono T."/>
            <person name="Mallez S."/>
            <person name="Zhang Y."/>
            <person name="Obille A."/>
            <person name="Becker A."/>
            <person name="Abrahante J.E."/>
            <person name="Garbe J."/>
            <person name="Badalamenti J.P."/>
            <person name="Herman A."/>
            <person name="Mangelson H."/>
            <person name="Liachko I."/>
            <person name="Sullivan S."/>
            <person name="Sone E.D."/>
            <person name="Koren S."/>
            <person name="Silverstein K.A.T."/>
            <person name="Beckman K.B."/>
            <person name="Gohl D.M."/>
        </authorList>
    </citation>
    <scope>NUCLEOTIDE SEQUENCE</scope>
    <source>
        <strain evidence="1">Duluth1</strain>
        <tissue evidence="1">Whole animal</tissue>
    </source>
</reference>
<reference evidence="1" key="2">
    <citation type="submission" date="2020-11" db="EMBL/GenBank/DDBJ databases">
        <authorList>
            <person name="McCartney M.A."/>
            <person name="Auch B."/>
            <person name="Kono T."/>
            <person name="Mallez S."/>
            <person name="Becker A."/>
            <person name="Gohl D.M."/>
            <person name="Silverstein K.A.T."/>
            <person name="Koren S."/>
            <person name="Bechman K.B."/>
            <person name="Herman A."/>
            <person name="Abrahante J.E."/>
            <person name="Garbe J."/>
        </authorList>
    </citation>
    <scope>NUCLEOTIDE SEQUENCE</scope>
    <source>
        <strain evidence="1">Duluth1</strain>
        <tissue evidence="1">Whole animal</tissue>
    </source>
</reference>
<evidence type="ECO:0000313" key="1">
    <source>
        <dbReference type="EMBL" id="KAH3692773.1"/>
    </source>
</evidence>
<name>A0A9D3Y485_DREPO</name>